<feature type="region of interest" description="Disordered" evidence="1">
    <location>
        <begin position="503"/>
        <end position="526"/>
    </location>
</feature>
<dbReference type="Gene3D" id="2.60.450.10">
    <property type="entry name" value="Lipopolysaccharide (LPS) transport protein A like domain"/>
    <property type="match status" value="2"/>
</dbReference>
<protein>
    <submittedName>
        <fullName evidence="3">Organic solvent tolerance protein OstA</fullName>
    </submittedName>
</protein>
<dbReference type="AlphaFoldDB" id="A0A9D2ABD7"/>
<dbReference type="EMBL" id="DXFT01000105">
    <property type="protein sequence ID" value="HIX03578.1"/>
    <property type="molecule type" value="Genomic_DNA"/>
</dbReference>
<comment type="caution">
    <text evidence="3">The sequence shown here is derived from an EMBL/GenBank/DDBJ whole genome shotgun (WGS) entry which is preliminary data.</text>
</comment>
<gene>
    <name evidence="3" type="ORF">H9863_05625</name>
</gene>
<reference evidence="3" key="2">
    <citation type="submission" date="2021-04" db="EMBL/GenBank/DDBJ databases">
        <authorList>
            <person name="Gilroy R."/>
        </authorList>
    </citation>
    <scope>NUCLEOTIDE SEQUENCE</scope>
    <source>
        <strain evidence="3">23274</strain>
    </source>
</reference>
<evidence type="ECO:0000256" key="1">
    <source>
        <dbReference type="SAM" id="MobiDB-lite"/>
    </source>
</evidence>
<proteinExistence type="predicted"/>
<evidence type="ECO:0000313" key="4">
    <source>
        <dbReference type="Proteomes" id="UP000824202"/>
    </source>
</evidence>
<dbReference type="Proteomes" id="UP000824202">
    <property type="component" value="Unassembled WGS sequence"/>
</dbReference>
<accession>A0A9D2ABD7</accession>
<reference evidence="3" key="1">
    <citation type="journal article" date="2021" name="PeerJ">
        <title>Extensive microbial diversity within the chicken gut microbiome revealed by metagenomics and culture.</title>
        <authorList>
            <person name="Gilroy R."/>
            <person name="Ravi A."/>
            <person name="Getino M."/>
            <person name="Pursley I."/>
            <person name="Horton D.L."/>
            <person name="Alikhan N.F."/>
            <person name="Baker D."/>
            <person name="Gharbi K."/>
            <person name="Hall N."/>
            <person name="Watson M."/>
            <person name="Adriaenssens E.M."/>
            <person name="Foster-Nyarko E."/>
            <person name="Jarju S."/>
            <person name="Secka A."/>
            <person name="Antonio M."/>
            <person name="Oren A."/>
            <person name="Chaudhuri R.R."/>
            <person name="La Ragione R."/>
            <person name="Hildebrand F."/>
            <person name="Pallen M.J."/>
        </authorList>
    </citation>
    <scope>NUCLEOTIDE SEQUENCE</scope>
    <source>
        <strain evidence="3">23274</strain>
    </source>
</reference>
<name>A0A9D2ABD7_9BACT</name>
<dbReference type="Pfam" id="PF13100">
    <property type="entry name" value="OstA_2"/>
    <property type="match status" value="1"/>
</dbReference>
<feature type="domain" description="Organic solvent tolerance-like N-terminal" evidence="2">
    <location>
        <begin position="26"/>
        <end position="180"/>
    </location>
</feature>
<evidence type="ECO:0000259" key="2">
    <source>
        <dbReference type="Pfam" id="PF13100"/>
    </source>
</evidence>
<organism evidence="3 4">
    <name type="scientific">Candidatus Odoribacter faecigallinarum</name>
    <dbReference type="NCBI Taxonomy" id="2838706"/>
    <lineage>
        <taxon>Bacteria</taxon>
        <taxon>Pseudomonadati</taxon>
        <taxon>Bacteroidota</taxon>
        <taxon>Bacteroidia</taxon>
        <taxon>Bacteroidales</taxon>
        <taxon>Odoribacteraceae</taxon>
        <taxon>Odoribacter</taxon>
    </lineage>
</organism>
<evidence type="ECO:0000313" key="3">
    <source>
        <dbReference type="EMBL" id="HIX03578.1"/>
    </source>
</evidence>
<dbReference type="InterPro" id="IPR005653">
    <property type="entry name" value="OstA-like_N"/>
</dbReference>
<sequence length="526" mass="59782">MIARTIYLLICLIGFAVESHAQEKAIIKIVHSDSLRFATQPGLPHRFWGNATFSHKDMRMTCDSLYHYSDSNYIYAYGNVHAVQNDTLNMWGDFVFYNGNTELAKVRHNVVLQDPQLTLSTDSLNYDAFNRIGHYFNGGTIKDSVNTLVSDIGYYFLSINEMFYKDSVKVYTPDYTLYSDTLKYQTQSKLITILGPTTIVGEDRTLYSEYGWYNSITSHAELYKNNTLTYNNYIGSSDTLVVDSVSGTAIMRQNIHLYDTINKAIVEGNYGEVLRHNDYAFVTNKAMLILVGQADSLFLHADTLSINKDSIDNNVMKAYHGVRFYSLDLQGVCDSIVYPTADSTIYLYIAPIVWASGNQLTGTTIDMHMVNNEVDKFNLNNKAMIVNQVDSTMYKLTPDQRGVLFNQIKGRDMTGYVRNNELYLMLVDGSGESAYYPDDNGFIIGLNKATSSNIKIELENKKIKDITFINNVEGTLNPLFMVTPEDGKLRDFQWHIDKKPMKKEDIFRPTPKTSVTDTIAPRNNKK</sequence>